<organism evidence="5 6">
    <name type="scientific">Umboniibacter marinipuniceus</name>
    <dbReference type="NCBI Taxonomy" id="569599"/>
    <lineage>
        <taxon>Bacteria</taxon>
        <taxon>Pseudomonadati</taxon>
        <taxon>Pseudomonadota</taxon>
        <taxon>Gammaproteobacteria</taxon>
        <taxon>Cellvibrionales</taxon>
        <taxon>Cellvibrionaceae</taxon>
        <taxon>Umboniibacter</taxon>
    </lineage>
</organism>
<keyword evidence="6" id="KW-1185">Reference proteome</keyword>
<gene>
    <name evidence="3" type="primary">groES</name>
    <name evidence="3" type="synonym">groS</name>
    <name evidence="5" type="ORF">DFR27_1822</name>
</gene>
<dbReference type="Pfam" id="PF00166">
    <property type="entry name" value="Cpn10"/>
    <property type="match status" value="1"/>
</dbReference>
<dbReference type="InterPro" id="IPR037124">
    <property type="entry name" value="Chaperonin_GroES_sf"/>
</dbReference>
<dbReference type="AlphaFoldDB" id="A0A3M0AK00"/>
<evidence type="ECO:0000256" key="2">
    <source>
        <dbReference type="ARBA" id="ARBA00023186"/>
    </source>
</evidence>
<evidence type="ECO:0000256" key="4">
    <source>
        <dbReference type="RuleBase" id="RU000535"/>
    </source>
</evidence>
<dbReference type="NCBIfam" id="NF001527">
    <property type="entry name" value="PRK00364.1-2"/>
    <property type="match status" value="1"/>
</dbReference>
<dbReference type="OrthoDB" id="9806791at2"/>
<comment type="caution">
    <text evidence="5">The sequence shown here is derived from an EMBL/GenBank/DDBJ whole genome shotgun (WGS) entry which is preliminary data.</text>
</comment>
<evidence type="ECO:0000256" key="1">
    <source>
        <dbReference type="ARBA" id="ARBA00006975"/>
    </source>
</evidence>
<dbReference type="FunFam" id="2.30.33.40:FF:000001">
    <property type="entry name" value="10 kDa chaperonin"/>
    <property type="match status" value="1"/>
</dbReference>
<dbReference type="InterPro" id="IPR020818">
    <property type="entry name" value="Chaperonin_GroES"/>
</dbReference>
<dbReference type="NCBIfam" id="NF001531">
    <property type="entry name" value="PRK00364.2-2"/>
    <property type="match status" value="1"/>
</dbReference>
<protein>
    <recommendedName>
        <fullName evidence="3">Co-chaperonin GroES</fullName>
    </recommendedName>
    <alternativeName>
        <fullName evidence="3">10 kDa chaperonin</fullName>
    </alternativeName>
    <alternativeName>
        <fullName evidence="3">Chaperonin-10</fullName>
        <shortName evidence="3">Cpn10</shortName>
    </alternativeName>
</protein>
<evidence type="ECO:0000313" key="6">
    <source>
        <dbReference type="Proteomes" id="UP000267187"/>
    </source>
</evidence>
<reference evidence="5 6" key="1">
    <citation type="submission" date="2018-10" db="EMBL/GenBank/DDBJ databases">
        <title>Genomic Encyclopedia of Type Strains, Phase IV (KMG-IV): sequencing the most valuable type-strain genomes for metagenomic binning, comparative biology and taxonomic classification.</title>
        <authorList>
            <person name="Goeker M."/>
        </authorList>
    </citation>
    <scope>NUCLEOTIDE SEQUENCE [LARGE SCALE GENOMIC DNA]</scope>
    <source>
        <strain evidence="5 6">DSM 25080</strain>
    </source>
</reference>
<dbReference type="GO" id="GO:0005737">
    <property type="term" value="C:cytoplasm"/>
    <property type="evidence" value="ECO:0007669"/>
    <property type="project" value="UniProtKB-SubCell"/>
</dbReference>
<dbReference type="CDD" id="cd00320">
    <property type="entry name" value="cpn10"/>
    <property type="match status" value="1"/>
</dbReference>
<dbReference type="PROSITE" id="PS00681">
    <property type="entry name" value="CHAPERONINS_CPN10"/>
    <property type="match status" value="1"/>
</dbReference>
<dbReference type="HAMAP" id="MF_00580">
    <property type="entry name" value="CH10"/>
    <property type="match status" value="1"/>
</dbReference>
<comment type="subunit">
    <text evidence="3">Heptamer of 7 subunits arranged in a ring. Interacts with the chaperonin GroEL.</text>
</comment>
<dbReference type="GO" id="GO:0051082">
    <property type="term" value="F:unfolded protein binding"/>
    <property type="evidence" value="ECO:0007669"/>
    <property type="project" value="TreeGrafter"/>
</dbReference>
<keyword evidence="3" id="KW-0963">Cytoplasm</keyword>
<evidence type="ECO:0000313" key="5">
    <source>
        <dbReference type="EMBL" id="RMA79382.1"/>
    </source>
</evidence>
<comment type="subcellular location">
    <subcellularLocation>
        <location evidence="3">Cytoplasm</location>
    </subcellularLocation>
</comment>
<dbReference type="SUPFAM" id="SSF50129">
    <property type="entry name" value="GroES-like"/>
    <property type="match status" value="1"/>
</dbReference>
<keyword evidence="2 3" id="KW-0143">Chaperone</keyword>
<dbReference type="GO" id="GO:0044183">
    <property type="term" value="F:protein folding chaperone"/>
    <property type="evidence" value="ECO:0007669"/>
    <property type="project" value="InterPro"/>
</dbReference>
<proteinExistence type="inferred from homology"/>
<dbReference type="PRINTS" id="PR00297">
    <property type="entry name" value="CHAPERONIN10"/>
</dbReference>
<sequence length="97" mass="10455">MKIRPLHDRVVVRRNEQEETTAGGIILTAAAKEKPNQGEVVAVGPGAALDNGEVRTMSVKVGDQVVFGRYADSNTIKDGDEELIIMSESEIYGIVEA</sequence>
<comment type="function">
    <text evidence="3 4">Together with the chaperonin GroEL, plays an essential role in assisting protein folding. The GroEL-GroES system forms a nano-cage that allows encapsulation of the non-native substrate proteins and provides a physical environment optimized to promote and accelerate protein folding. GroES binds to the apical surface of the GroEL ring, thereby capping the opening of the GroEL channel.</text>
</comment>
<dbReference type="PANTHER" id="PTHR10772:SF58">
    <property type="entry name" value="CO-CHAPERONIN GROES"/>
    <property type="match status" value="1"/>
</dbReference>
<name>A0A3M0AK00_9GAMM</name>
<dbReference type="GO" id="GO:0046872">
    <property type="term" value="F:metal ion binding"/>
    <property type="evidence" value="ECO:0007669"/>
    <property type="project" value="TreeGrafter"/>
</dbReference>
<dbReference type="Proteomes" id="UP000267187">
    <property type="component" value="Unassembled WGS sequence"/>
</dbReference>
<dbReference type="SMART" id="SM00883">
    <property type="entry name" value="Cpn10"/>
    <property type="match status" value="1"/>
</dbReference>
<comment type="similarity">
    <text evidence="1 3 4">Belongs to the GroES chaperonin family.</text>
</comment>
<dbReference type="RefSeq" id="WP_121877139.1">
    <property type="nucleotide sequence ID" value="NZ_REFJ01000004.1"/>
</dbReference>
<dbReference type="PANTHER" id="PTHR10772">
    <property type="entry name" value="10 KDA HEAT SHOCK PROTEIN"/>
    <property type="match status" value="1"/>
</dbReference>
<dbReference type="GO" id="GO:0051087">
    <property type="term" value="F:protein-folding chaperone binding"/>
    <property type="evidence" value="ECO:0007669"/>
    <property type="project" value="TreeGrafter"/>
</dbReference>
<dbReference type="InterPro" id="IPR018369">
    <property type="entry name" value="Chaprnonin_Cpn10_CS"/>
</dbReference>
<dbReference type="EMBL" id="REFJ01000004">
    <property type="protein sequence ID" value="RMA79382.1"/>
    <property type="molecule type" value="Genomic_DNA"/>
</dbReference>
<dbReference type="InterPro" id="IPR011032">
    <property type="entry name" value="GroES-like_sf"/>
</dbReference>
<dbReference type="NCBIfam" id="NF001533">
    <property type="entry name" value="PRK00364.2-4"/>
    <property type="match status" value="1"/>
</dbReference>
<accession>A0A3M0AK00</accession>
<dbReference type="Gene3D" id="2.30.33.40">
    <property type="entry name" value="GroES chaperonin"/>
    <property type="match status" value="1"/>
</dbReference>
<dbReference type="GO" id="GO:0005524">
    <property type="term" value="F:ATP binding"/>
    <property type="evidence" value="ECO:0007669"/>
    <property type="project" value="InterPro"/>
</dbReference>
<evidence type="ECO:0000256" key="3">
    <source>
        <dbReference type="HAMAP-Rule" id="MF_00580"/>
    </source>
</evidence>